<evidence type="ECO:0000313" key="2">
    <source>
        <dbReference type="EMBL" id="PZG21138.1"/>
    </source>
</evidence>
<dbReference type="Pfam" id="PF12680">
    <property type="entry name" value="SnoaL_2"/>
    <property type="match status" value="1"/>
</dbReference>
<proteinExistence type="predicted"/>
<evidence type="ECO:0000259" key="1">
    <source>
        <dbReference type="Pfam" id="PF12680"/>
    </source>
</evidence>
<dbReference type="SUPFAM" id="SSF54427">
    <property type="entry name" value="NTF2-like"/>
    <property type="match status" value="1"/>
</dbReference>
<sequence length="106" mass="11159">MTDLPPVVQQAVDAANAGDTDAFLALFTDDGAVDDWGRIFRGHPAIRGWSDKEFIGVRASLKVTAVRRSGATTTVSAQVGGDGFNGPSDFAFTVSGDRITLMRITG</sequence>
<comment type="caution">
    <text evidence="2">The sequence shown here is derived from an EMBL/GenBank/DDBJ whole genome shotgun (WGS) entry which is preliminary data.</text>
</comment>
<keyword evidence="3" id="KW-1185">Reference proteome</keyword>
<dbReference type="RefSeq" id="WP_111177463.1">
    <property type="nucleotide sequence ID" value="NZ_POUD01000019.1"/>
</dbReference>
<dbReference type="InterPro" id="IPR037401">
    <property type="entry name" value="SnoaL-like"/>
</dbReference>
<accession>A0A2W2F7U7</accession>
<dbReference type="Gene3D" id="3.10.450.50">
    <property type="match status" value="1"/>
</dbReference>
<organism evidence="2 3">
    <name type="scientific">Nonomuraea aridisoli</name>
    <dbReference type="NCBI Taxonomy" id="2070368"/>
    <lineage>
        <taxon>Bacteria</taxon>
        <taxon>Bacillati</taxon>
        <taxon>Actinomycetota</taxon>
        <taxon>Actinomycetes</taxon>
        <taxon>Streptosporangiales</taxon>
        <taxon>Streptosporangiaceae</taxon>
        <taxon>Nonomuraea</taxon>
    </lineage>
</organism>
<dbReference type="OrthoDB" id="8080938at2"/>
<feature type="domain" description="SnoaL-like" evidence="1">
    <location>
        <begin position="8"/>
        <end position="100"/>
    </location>
</feature>
<reference evidence="2 3" key="1">
    <citation type="submission" date="2018-01" db="EMBL/GenBank/DDBJ databases">
        <title>Draft genome sequence of Nonomuraea sp. KC333.</title>
        <authorList>
            <person name="Sahin N."/>
            <person name="Saygin H."/>
            <person name="Ay H."/>
        </authorList>
    </citation>
    <scope>NUCLEOTIDE SEQUENCE [LARGE SCALE GENOMIC DNA]</scope>
    <source>
        <strain evidence="2 3">KC333</strain>
    </source>
</reference>
<dbReference type="Proteomes" id="UP000249304">
    <property type="component" value="Unassembled WGS sequence"/>
</dbReference>
<protein>
    <submittedName>
        <fullName evidence="2">Polyketide cyclase</fullName>
    </submittedName>
</protein>
<evidence type="ECO:0000313" key="3">
    <source>
        <dbReference type="Proteomes" id="UP000249304"/>
    </source>
</evidence>
<dbReference type="EMBL" id="POUD01000019">
    <property type="protein sequence ID" value="PZG21138.1"/>
    <property type="molecule type" value="Genomic_DNA"/>
</dbReference>
<dbReference type="InterPro" id="IPR032710">
    <property type="entry name" value="NTF2-like_dom_sf"/>
</dbReference>
<name>A0A2W2F7U7_9ACTN</name>
<dbReference type="AlphaFoldDB" id="A0A2W2F7U7"/>
<gene>
    <name evidence="2" type="ORF">C1J01_07560</name>
</gene>